<reference evidence="1" key="2">
    <citation type="journal article" date="2015" name="Fish Shellfish Immunol.">
        <title>Early steps in the European eel (Anguilla anguilla)-Vibrio vulnificus interaction in the gills: Role of the RtxA13 toxin.</title>
        <authorList>
            <person name="Callol A."/>
            <person name="Pajuelo D."/>
            <person name="Ebbesson L."/>
            <person name="Teles M."/>
            <person name="MacKenzie S."/>
            <person name="Amaro C."/>
        </authorList>
    </citation>
    <scope>NUCLEOTIDE SEQUENCE</scope>
</reference>
<name>A0A0E9SC40_ANGAN</name>
<dbReference type="AlphaFoldDB" id="A0A0E9SC40"/>
<evidence type="ECO:0000313" key="1">
    <source>
        <dbReference type="EMBL" id="JAH38802.1"/>
    </source>
</evidence>
<accession>A0A0E9SC40</accession>
<reference evidence="1" key="1">
    <citation type="submission" date="2014-11" db="EMBL/GenBank/DDBJ databases">
        <authorList>
            <person name="Amaro Gonzalez C."/>
        </authorList>
    </citation>
    <scope>NUCLEOTIDE SEQUENCE</scope>
</reference>
<organism evidence="1">
    <name type="scientific">Anguilla anguilla</name>
    <name type="common">European freshwater eel</name>
    <name type="synonym">Muraena anguilla</name>
    <dbReference type="NCBI Taxonomy" id="7936"/>
    <lineage>
        <taxon>Eukaryota</taxon>
        <taxon>Metazoa</taxon>
        <taxon>Chordata</taxon>
        <taxon>Craniata</taxon>
        <taxon>Vertebrata</taxon>
        <taxon>Euteleostomi</taxon>
        <taxon>Actinopterygii</taxon>
        <taxon>Neopterygii</taxon>
        <taxon>Teleostei</taxon>
        <taxon>Anguilliformes</taxon>
        <taxon>Anguillidae</taxon>
        <taxon>Anguilla</taxon>
    </lineage>
</organism>
<proteinExistence type="predicted"/>
<protein>
    <submittedName>
        <fullName evidence="1">Uncharacterized protein</fullName>
    </submittedName>
</protein>
<sequence length="36" mass="4086">MACVPPLDKRGSVFLLIFLKSHRTQQKSHLPSEAHL</sequence>
<dbReference type="EMBL" id="GBXM01069775">
    <property type="protein sequence ID" value="JAH38802.1"/>
    <property type="molecule type" value="Transcribed_RNA"/>
</dbReference>